<dbReference type="RefSeq" id="WP_077589866.1">
    <property type="nucleotide sequence ID" value="NZ_CP019640.1"/>
</dbReference>
<dbReference type="SUPFAM" id="SSF53756">
    <property type="entry name" value="UDP-Glycosyltransferase/glycogen phosphorylase"/>
    <property type="match status" value="1"/>
</dbReference>
<name>A0A1Q2L0J6_9BACL</name>
<dbReference type="KEGG" id="pmar:B0X71_13265"/>
<dbReference type="Proteomes" id="UP000188184">
    <property type="component" value="Chromosome"/>
</dbReference>
<dbReference type="AlphaFoldDB" id="A0A1Q2L0J6"/>
<dbReference type="EMBL" id="CP019640">
    <property type="protein sequence ID" value="AQQ53968.1"/>
    <property type="molecule type" value="Genomic_DNA"/>
</dbReference>
<keyword evidence="2" id="KW-1185">Reference proteome</keyword>
<dbReference type="OrthoDB" id="9772485at2"/>
<accession>A0A1Q2L0J6</accession>
<protein>
    <submittedName>
        <fullName evidence="1">Uncharacterized protein</fullName>
    </submittedName>
</protein>
<proteinExistence type="predicted"/>
<gene>
    <name evidence="1" type="ORF">B0X71_13265</name>
</gene>
<sequence>MAAAVINGKGNIPEMIKPPDQLLQSIVVESGKAGVEQQVNRFRIGSVHDRLETDAILTIFKVARILLSRQCRFQLIVVLEEGMTAEVSSWLQKEKDCQQLQQVVELGVTAEGGTHFQKLDVCLWMGKANKYPLSILKGMAEGVPWIAVGEAEAVELLFGKAGDKHGPAGMVVPANAADMIADYCEWFMKHPDIRKQFGGNGRRRAMELCGI</sequence>
<evidence type="ECO:0000313" key="1">
    <source>
        <dbReference type="EMBL" id="AQQ53968.1"/>
    </source>
</evidence>
<dbReference type="Gene3D" id="3.40.50.2000">
    <property type="entry name" value="Glycogen Phosphorylase B"/>
    <property type="match status" value="1"/>
</dbReference>
<reference evidence="1 2" key="1">
    <citation type="submission" date="2017-02" db="EMBL/GenBank/DDBJ databases">
        <title>The complete genomic sequence of a novel cold adapted crude oil-degrading bacterium Planococcus qaidamina Y42.</title>
        <authorList>
            <person name="Yang R."/>
        </authorList>
    </citation>
    <scope>NUCLEOTIDE SEQUENCE [LARGE SCALE GENOMIC DNA]</scope>
    <source>
        <strain evidence="1 2">Y42</strain>
    </source>
</reference>
<organism evidence="1 2">
    <name type="scientific">Planococcus lenghuensis</name>
    <dbReference type="NCBI Taxonomy" id="2213202"/>
    <lineage>
        <taxon>Bacteria</taxon>
        <taxon>Bacillati</taxon>
        <taxon>Bacillota</taxon>
        <taxon>Bacilli</taxon>
        <taxon>Bacillales</taxon>
        <taxon>Caryophanaceae</taxon>
        <taxon>Planococcus</taxon>
    </lineage>
</organism>
<evidence type="ECO:0000313" key="2">
    <source>
        <dbReference type="Proteomes" id="UP000188184"/>
    </source>
</evidence>